<dbReference type="PROSITE" id="PS51257">
    <property type="entry name" value="PROKAR_LIPOPROTEIN"/>
    <property type="match status" value="1"/>
</dbReference>
<dbReference type="RefSeq" id="WP_025409635.1">
    <property type="nucleotide sequence ID" value="NZ_CP007128.1"/>
</dbReference>
<evidence type="ECO:0000313" key="3">
    <source>
        <dbReference type="EMBL" id="AHG88090.1"/>
    </source>
</evidence>
<reference evidence="3 4" key="1">
    <citation type="journal article" date="2014" name="Genome Announc.">
        <title>Genome Sequence and Methylome of Soil Bacterium Gemmatirosa kalamazoonensis KBS708T, a Member of the Rarely Cultivated Gemmatimonadetes Phylum.</title>
        <authorList>
            <person name="Debruyn J.M."/>
            <person name="Radosevich M."/>
            <person name="Wommack K.E."/>
            <person name="Polson S.W."/>
            <person name="Hauser L.J."/>
            <person name="Fawaz M.N."/>
            <person name="Korlach J."/>
            <person name="Tsai Y.C."/>
        </authorList>
    </citation>
    <scope>NUCLEOTIDE SEQUENCE [LARGE SCALE GENOMIC DNA]</scope>
    <source>
        <strain evidence="3 4">KBS708</strain>
    </source>
</reference>
<gene>
    <name evidence="3" type="ORF">J421_0553</name>
</gene>
<evidence type="ECO:0000256" key="2">
    <source>
        <dbReference type="SAM" id="SignalP"/>
    </source>
</evidence>
<organism evidence="3 4">
    <name type="scientific">Gemmatirosa kalamazoonensis</name>
    <dbReference type="NCBI Taxonomy" id="861299"/>
    <lineage>
        <taxon>Bacteria</taxon>
        <taxon>Pseudomonadati</taxon>
        <taxon>Gemmatimonadota</taxon>
        <taxon>Gemmatimonadia</taxon>
        <taxon>Gemmatimonadales</taxon>
        <taxon>Gemmatimonadaceae</taxon>
        <taxon>Gemmatirosa</taxon>
    </lineage>
</organism>
<feature type="compositionally biased region" description="Low complexity" evidence="1">
    <location>
        <begin position="28"/>
        <end position="37"/>
    </location>
</feature>
<keyword evidence="2" id="KW-0732">Signal</keyword>
<evidence type="ECO:0000313" key="4">
    <source>
        <dbReference type="Proteomes" id="UP000019151"/>
    </source>
</evidence>
<dbReference type="InParanoid" id="W0RCP0"/>
<dbReference type="AlphaFoldDB" id="W0RCP0"/>
<dbReference type="EMBL" id="CP007128">
    <property type="protein sequence ID" value="AHG88090.1"/>
    <property type="molecule type" value="Genomic_DNA"/>
</dbReference>
<accession>W0RCP0</accession>
<keyword evidence="4" id="KW-1185">Reference proteome</keyword>
<dbReference type="KEGG" id="gba:J421_0553"/>
<feature type="signal peptide" evidence="2">
    <location>
        <begin position="1"/>
        <end position="25"/>
    </location>
</feature>
<dbReference type="HOGENOM" id="CLU_1756187_0_0_0"/>
<evidence type="ECO:0000256" key="1">
    <source>
        <dbReference type="SAM" id="MobiDB-lite"/>
    </source>
</evidence>
<feature type="region of interest" description="Disordered" evidence="1">
    <location>
        <begin position="28"/>
        <end position="56"/>
    </location>
</feature>
<feature type="compositionally biased region" description="Polar residues" evidence="1">
    <location>
        <begin position="39"/>
        <end position="55"/>
    </location>
</feature>
<dbReference type="STRING" id="861299.J421_0553"/>
<proteinExistence type="predicted"/>
<name>W0RCP0_9BACT</name>
<protein>
    <submittedName>
        <fullName evidence="3">Uncharacterized protein</fullName>
    </submittedName>
</protein>
<feature type="chain" id="PRO_5004793914" evidence="2">
    <location>
        <begin position="26"/>
        <end position="148"/>
    </location>
</feature>
<sequence length="148" mass="15599">MSIRSHPRPSRWLTAGVLLAAVACASGGAKSPSSPAPQTEASSRSQRGARTNTLTADEISNAHIPNVFDLVSSLRPRWLQTRGVDSFQKPSEIQVYLGTTRMQGGVSALRELSSLGITKIEFVDGITASARWGLDHGAGAIVVSMSAP</sequence>
<dbReference type="Proteomes" id="UP000019151">
    <property type="component" value="Chromosome"/>
</dbReference>